<dbReference type="PROSITE" id="PS00678">
    <property type="entry name" value="WD_REPEATS_1"/>
    <property type="match status" value="1"/>
</dbReference>
<evidence type="ECO:0000256" key="1">
    <source>
        <dbReference type="ARBA" id="ARBA00022574"/>
    </source>
</evidence>
<dbReference type="OrthoDB" id="3266532at2759"/>
<dbReference type="Proteomes" id="UP000053989">
    <property type="component" value="Unassembled WGS sequence"/>
</dbReference>
<dbReference type="PANTHER" id="PTHR44156">
    <property type="entry name" value="SUPERNUMERARY LIMBS, ISOFORM B-RELATED"/>
    <property type="match status" value="1"/>
</dbReference>
<protein>
    <submittedName>
        <fullName evidence="4">Uncharacterized protein</fullName>
    </submittedName>
</protein>
<dbReference type="PROSITE" id="PS50294">
    <property type="entry name" value="WD_REPEATS_REGION"/>
    <property type="match status" value="3"/>
</dbReference>
<organism evidence="4 5">
    <name type="scientific">Scleroderma citrinum Foug A</name>
    <dbReference type="NCBI Taxonomy" id="1036808"/>
    <lineage>
        <taxon>Eukaryota</taxon>
        <taxon>Fungi</taxon>
        <taxon>Dikarya</taxon>
        <taxon>Basidiomycota</taxon>
        <taxon>Agaricomycotina</taxon>
        <taxon>Agaricomycetes</taxon>
        <taxon>Agaricomycetidae</taxon>
        <taxon>Boletales</taxon>
        <taxon>Sclerodermatineae</taxon>
        <taxon>Sclerodermataceae</taxon>
        <taxon>Scleroderma</taxon>
    </lineage>
</organism>
<dbReference type="SMART" id="SM00320">
    <property type="entry name" value="WD40"/>
    <property type="match status" value="3"/>
</dbReference>
<reference evidence="4 5" key="1">
    <citation type="submission" date="2014-04" db="EMBL/GenBank/DDBJ databases">
        <authorList>
            <consortium name="DOE Joint Genome Institute"/>
            <person name="Kuo A."/>
            <person name="Kohler A."/>
            <person name="Nagy L.G."/>
            <person name="Floudas D."/>
            <person name="Copeland A."/>
            <person name="Barry K.W."/>
            <person name="Cichocki N."/>
            <person name="Veneault-Fourrey C."/>
            <person name="LaButti K."/>
            <person name="Lindquist E.A."/>
            <person name="Lipzen A."/>
            <person name="Lundell T."/>
            <person name="Morin E."/>
            <person name="Murat C."/>
            <person name="Sun H."/>
            <person name="Tunlid A."/>
            <person name="Henrissat B."/>
            <person name="Grigoriev I.V."/>
            <person name="Hibbett D.S."/>
            <person name="Martin F."/>
            <person name="Nordberg H.P."/>
            <person name="Cantor M.N."/>
            <person name="Hua S.X."/>
        </authorList>
    </citation>
    <scope>NUCLEOTIDE SEQUENCE [LARGE SCALE GENOMIC DNA]</scope>
    <source>
        <strain evidence="4 5">Foug A</strain>
    </source>
</reference>
<keyword evidence="5" id="KW-1185">Reference proteome</keyword>
<dbReference type="PRINTS" id="PR00320">
    <property type="entry name" value="GPROTEINBRPT"/>
</dbReference>
<dbReference type="STRING" id="1036808.A0A0C3A2Q7"/>
<reference evidence="5" key="2">
    <citation type="submission" date="2015-01" db="EMBL/GenBank/DDBJ databases">
        <title>Evolutionary Origins and Diversification of the Mycorrhizal Mutualists.</title>
        <authorList>
            <consortium name="DOE Joint Genome Institute"/>
            <consortium name="Mycorrhizal Genomics Consortium"/>
            <person name="Kohler A."/>
            <person name="Kuo A."/>
            <person name="Nagy L.G."/>
            <person name="Floudas D."/>
            <person name="Copeland A."/>
            <person name="Barry K.W."/>
            <person name="Cichocki N."/>
            <person name="Veneault-Fourrey C."/>
            <person name="LaButti K."/>
            <person name="Lindquist E.A."/>
            <person name="Lipzen A."/>
            <person name="Lundell T."/>
            <person name="Morin E."/>
            <person name="Murat C."/>
            <person name="Riley R."/>
            <person name="Ohm R."/>
            <person name="Sun H."/>
            <person name="Tunlid A."/>
            <person name="Henrissat B."/>
            <person name="Grigoriev I.V."/>
            <person name="Hibbett D.S."/>
            <person name="Martin F."/>
        </authorList>
    </citation>
    <scope>NUCLEOTIDE SEQUENCE [LARGE SCALE GENOMIC DNA]</scope>
    <source>
        <strain evidence="5">Foug A</strain>
    </source>
</reference>
<evidence type="ECO:0000313" key="5">
    <source>
        <dbReference type="Proteomes" id="UP000053989"/>
    </source>
</evidence>
<feature type="repeat" description="WD" evidence="3">
    <location>
        <begin position="104"/>
        <end position="145"/>
    </location>
</feature>
<dbReference type="InterPro" id="IPR036322">
    <property type="entry name" value="WD40_repeat_dom_sf"/>
</dbReference>
<dbReference type="InterPro" id="IPR015943">
    <property type="entry name" value="WD40/YVTN_repeat-like_dom_sf"/>
</dbReference>
<dbReference type="InterPro" id="IPR053299">
    <property type="entry name" value="ASTRA_WD_repeat"/>
</dbReference>
<sequence>MLFWFEAMSLLGILGNAAFALSNVVRWLQVSRPDARELARDGMKFIHNFCIGSSASTPHLYISALPFCPENSALYRTLKPKFGSLTRAAVGHNQDWPASQVLPLQGHTDLVTSVEFSPDGKRIVSGSSDKSVRVWDADTGVQIGSPLQGHTDWVMSVGFSPDGTRIVSGSEDKTVRVWDANKGLQIGSPLQGHTDLVRSVEFSPDGTRLVSGSDDKTVRIWDSGTEVTIIKDVEANDGWIKGPHGQLLLWVPQSHRQPFYSPCTRLVIPRGCVELDLSRMVHGKKWQQCFQL</sequence>
<evidence type="ECO:0000313" key="4">
    <source>
        <dbReference type="EMBL" id="KIM58957.1"/>
    </source>
</evidence>
<dbReference type="HOGENOM" id="CLU_000288_57_19_1"/>
<dbReference type="Gene3D" id="2.130.10.10">
    <property type="entry name" value="YVTN repeat-like/Quinoprotein amine dehydrogenase"/>
    <property type="match status" value="2"/>
</dbReference>
<accession>A0A0C3A2Q7</accession>
<dbReference type="Pfam" id="PF00400">
    <property type="entry name" value="WD40"/>
    <property type="match status" value="3"/>
</dbReference>
<dbReference type="PROSITE" id="PS50082">
    <property type="entry name" value="WD_REPEATS_2"/>
    <property type="match status" value="3"/>
</dbReference>
<name>A0A0C3A2Q7_9AGAM</name>
<dbReference type="InParanoid" id="A0A0C3A2Q7"/>
<dbReference type="InterPro" id="IPR001680">
    <property type="entry name" value="WD40_rpt"/>
</dbReference>
<dbReference type="InterPro" id="IPR019775">
    <property type="entry name" value="WD40_repeat_CS"/>
</dbReference>
<dbReference type="AlphaFoldDB" id="A0A0C3A2Q7"/>
<proteinExistence type="predicted"/>
<keyword evidence="2" id="KW-0677">Repeat</keyword>
<dbReference type="CDD" id="cd00200">
    <property type="entry name" value="WD40"/>
    <property type="match status" value="1"/>
</dbReference>
<gene>
    <name evidence="4" type="ORF">SCLCIDRAFT_127030</name>
</gene>
<dbReference type="SUPFAM" id="SSF50978">
    <property type="entry name" value="WD40 repeat-like"/>
    <property type="match status" value="1"/>
</dbReference>
<evidence type="ECO:0000256" key="2">
    <source>
        <dbReference type="ARBA" id="ARBA00022737"/>
    </source>
</evidence>
<feature type="repeat" description="WD" evidence="3">
    <location>
        <begin position="190"/>
        <end position="222"/>
    </location>
</feature>
<evidence type="ECO:0000256" key="3">
    <source>
        <dbReference type="PROSITE-ProRule" id="PRU00221"/>
    </source>
</evidence>
<dbReference type="EMBL" id="KN822079">
    <property type="protein sequence ID" value="KIM58957.1"/>
    <property type="molecule type" value="Genomic_DNA"/>
</dbReference>
<dbReference type="InterPro" id="IPR020472">
    <property type="entry name" value="WD40_PAC1"/>
</dbReference>
<feature type="repeat" description="WD" evidence="3">
    <location>
        <begin position="147"/>
        <end position="188"/>
    </location>
</feature>
<keyword evidence="1 3" id="KW-0853">WD repeat</keyword>